<comment type="caution">
    <text evidence="8">The sequence shown here is derived from an EMBL/GenBank/DDBJ whole genome shotgun (WGS) entry which is preliminary data.</text>
</comment>
<accession>A0A401RS04</accession>
<dbReference type="AlphaFoldDB" id="A0A401RS04"/>
<sequence>MGKARKKKISSDNIRKRKSTRDIKTNPFEVKINKQKFNILGRKTKHDRGLPGVSRSKSIKRRTETLLKEYQDKGKANKFLDKRFGEYDTTLTPDEKMTKRFSLEQQRQHTKKDIYNLNEDEDLTHYGQSLADIEKFNDVPDSDDEMEEKGLLSAEFTAAAHFGGGGLLQKKTVSKQQGEEEEPTPKSRKELIDELIAKSKKEKYERQVQRDKAQELTEKLDKDWKEVHSLLAHKAPKKEREEEKPKAGDYDIIVRELFFDMKAQPSNRLKTKEELAKEEQERLQKLEAERIRRMRGEFVQKGNNKSQHMSADDLHDGFILEKIDNPCLVYKEGKLENFEEEEKKLASENEEENGEGEESDEDEDGEENQSEESDEDSHSDIEDDSHSDLGSDVESEKDSLATDEEPAQSTLTKESAPNDKARKAMMEAAKTELPFTFPVPESYADLKSLLTGHISEEQCLIVERIQKCNHPSLAAGNKTKLEKLFGFLWEYIGELATRQPAELKTIDKMVPELYELSQLFPEAACSCVQSTLRQSMQELENQLQVKGRASFPGLDKLLYIKIAGALFPTSDFRHVVVTPALVYMSQIVTKCSVTLLRDVAAGLFVCCLFLDYVSLSKRLIPEVINFLLGILHMAVPNKSTLGYTLVPPFKPSAKSSDLMVVKDKMAAKSWEMKPLPITQIQRVEQQDESQTVNFKFSCIALCLNLCKRCASLYRSLPSFREIINPLEMLLTSHLPVSDYPAQLQELYHKVLTEVQERPASYTPLEFEKKKPVPLKMFTPKIVEVSDYGRKRGGTRQEKERMRLIHKHKREFKGAIREIRKDAQFLARQKLSDIMERDAERKRKVKVLFHNLATQEGEWKVMKKKKWKL</sequence>
<keyword evidence="3" id="KW-0690">Ribosome biogenesis</keyword>
<organism evidence="8 9">
    <name type="scientific">Chiloscyllium punctatum</name>
    <name type="common">Brownbanded bambooshark</name>
    <name type="synonym">Hemiscyllium punctatum</name>
    <dbReference type="NCBI Taxonomy" id="137246"/>
    <lineage>
        <taxon>Eukaryota</taxon>
        <taxon>Metazoa</taxon>
        <taxon>Chordata</taxon>
        <taxon>Craniata</taxon>
        <taxon>Vertebrata</taxon>
        <taxon>Chondrichthyes</taxon>
        <taxon>Elasmobranchii</taxon>
        <taxon>Galeomorphii</taxon>
        <taxon>Galeoidea</taxon>
        <taxon>Orectolobiformes</taxon>
        <taxon>Hemiscylliidae</taxon>
        <taxon>Chiloscyllium</taxon>
    </lineage>
</organism>
<keyword evidence="4" id="KW-0698">rRNA processing</keyword>
<proteinExistence type="inferred from homology"/>
<protein>
    <recommendedName>
        <fullName evidence="10">Nucleolar protein 14</fullName>
    </recommendedName>
</protein>
<evidence type="ECO:0008006" key="10">
    <source>
        <dbReference type="Google" id="ProtNLM"/>
    </source>
</evidence>
<comment type="function">
    <text evidence="6">Involved in nucleolar processing of pre-18S ribosomal RNA. Has a role in the nuclear export of 40S pre-ribosomal subunit to the cytoplasm.</text>
</comment>
<dbReference type="GO" id="GO:0032040">
    <property type="term" value="C:small-subunit processome"/>
    <property type="evidence" value="ECO:0007669"/>
    <property type="project" value="InterPro"/>
</dbReference>
<gene>
    <name evidence="8" type="ORF">chiPu_0019491</name>
</gene>
<dbReference type="OMA" id="KSCWPSL"/>
<comment type="similarity">
    <text evidence="2">Belongs to the NOP14 family.</text>
</comment>
<feature type="region of interest" description="Disordered" evidence="7">
    <location>
        <begin position="40"/>
        <end position="60"/>
    </location>
</feature>
<dbReference type="OrthoDB" id="441771at2759"/>
<evidence type="ECO:0000256" key="3">
    <source>
        <dbReference type="ARBA" id="ARBA00022517"/>
    </source>
</evidence>
<dbReference type="PANTHER" id="PTHR23183:SF0">
    <property type="entry name" value="NUCLEOLAR PROTEIN 14"/>
    <property type="match status" value="1"/>
</dbReference>
<dbReference type="GO" id="GO:0030692">
    <property type="term" value="C:Noc4p-Nop14p complex"/>
    <property type="evidence" value="ECO:0007669"/>
    <property type="project" value="TreeGrafter"/>
</dbReference>
<dbReference type="PANTHER" id="PTHR23183">
    <property type="entry name" value="NOP14"/>
    <property type="match status" value="1"/>
</dbReference>
<comment type="subcellular location">
    <subcellularLocation>
        <location evidence="1">Nucleus</location>
        <location evidence="1">Nucleolus</location>
    </subcellularLocation>
</comment>
<dbReference type="GO" id="GO:0030490">
    <property type="term" value="P:maturation of SSU-rRNA"/>
    <property type="evidence" value="ECO:0007669"/>
    <property type="project" value="TreeGrafter"/>
</dbReference>
<dbReference type="EMBL" id="BEZZ01002014">
    <property type="protein sequence ID" value="GCC20921.1"/>
    <property type="molecule type" value="Genomic_DNA"/>
</dbReference>
<feature type="compositionally biased region" description="Basic and acidic residues" evidence="7">
    <location>
        <begin position="376"/>
        <end position="400"/>
    </location>
</feature>
<evidence type="ECO:0000256" key="1">
    <source>
        <dbReference type="ARBA" id="ARBA00004604"/>
    </source>
</evidence>
<evidence type="ECO:0000256" key="7">
    <source>
        <dbReference type="SAM" id="MobiDB-lite"/>
    </source>
</evidence>
<feature type="region of interest" description="Disordered" evidence="7">
    <location>
        <begin position="167"/>
        <end position="190"/>
    </location>
</feature>
<dbReference type="Proteomes" id="UP000287033">
    <property type="component" value="Unassembled WGS sequence"/>
</dbReference>
<keyword evidence="9" id="KW-1185">Reference proteome</keyword>
<evidence type="ECO:0000256" key="2">
    <source>
        <dbReference type="ARBA" id="ARBA00007466"/>
    </source>
</evidence>
<evidence type="ECO:0000256" key="4">
    <source>
        <dbReference type="ARBA" id="ARBA00022552"/>
    </source>
</evidence>
<evidence type="ECO:0000256" key="5">
    <source>
        <dbReference type="ARBA" id="ARBA00023242"/>
    </source>
</evidence>
<dbReference type="InterPro" id="IPR007276">
    <property type="entry name" value="Nop14"/>
</dbReference>
<reference evidence="8 9" key="1">
    <citation type="journal article" date="2018" name="Nat. Ecol. Evol.">
        <title>Shark genomes provide insights into elasmobranch evolution and the origin of vertebrates.</title>
        <authorList>
            <person name="Hara Y"/>
            <person name="Yamaguchi K"/>
            <person name="Onimaru K"/>
            <person name="Kadota M"/>
            <person name="Koyanagi M"/>
            <person name="Keeley SD"/>
            <person name="Tatsumi K"/>
            <person name="Tanaka K"/>
            <person name="Motone F"/>
            <person name="Kageyama Y"/>
            <person name="Nozu R"/>
            <person name="Adachi N"/>
            <person name="Nishimura O"/>
            <person name="Nakagawa R"/>
            <person name="Tanegashima C"/>
            <person name="Kiyatake I"/>
            <person name="Matsumoto R"/>
            <person name="Murakumo K"/>
            <person name="Nishida K"/>
            <person name="Terakita A"/>
            <person name="Kuratani S"/>
            <person name="Sato K"/>
            <person name="Hyodo S Kuraku.S."/>
        </authorList>
    </citation>
    <scope>NUCLEOTIDE SEQUENCE [LARGE SCALE GENOMIC DNA]</scope>
</reference>
<feature type="compositionally biased region" description="Basic and acidic residues" evidence="7">
    <location>
        <begin position="9"/>
        <end position="24"/>
    </location>
</feature>
<feature type="region of interest" description="Disordered" evidence="7">
    <location>
        <begin position="340"/>
        <end position="423"/>
    </location>
</feature>
<dbReference type="Pfam" id="PF04147">
    <property type="entry name" value="Nop14"/>
    <property type="match status" value="1"/>
</dbReference>
<keyword evidence="5" id="KW-0539">Nucleus</keyword>
<evidence type="ECO:0000313" key="8">
    <source>
        <dbReference type="EMBL" id="GCC20921.1"/>
    </source>
</evidence>
<feature type="region of interest" description="Disordered" evidence="7">
    <location>
        <begin position="1"/>
        <end position="26"/>
    </location>
</feature>
<dbReference type="STRING" id="137246.A0A401RS04"/>
<evidence type="ECO:0000256" key="6">
    <source>
        <dbReference type="ARBA" id="ARBA00024695"/>
    </source>
</evidence>
<name>A0A401RS04_CHIPU</name>
<evidence type="ECO:0000313" key="9">
    <source>
        <dbReference type="Proteomes" id="UP000287033"/>
    </source>
</evidence>
<feature type="compositionally biased region" description="Acidic residues" evidence="7">
    <location>
        <begin position="348"/>
        <end position="375"/>
    </location>
</feature>